<evidence type="ECO:0000313" key="10">
    <source>
        <dbReference type="EMBL" id="KAK3389401.1"/>
    </source>
</evidence>
<feature type="transmembrane region" description="Helical" evidence="8">
    <location>
        <begin position="208"/>
        <end position="227"/>
    </location>
</feature>
<comment type="subcellular location">
    <subcellularLocation>
        <location evidence="1">Membrane</location>
        <topology evidence="1">Multi-pass membrane protein</topology>
    </subcellularLocation>
</comment>
<dbReference type="Pfam" id="PF00999">
    <property type="entry name" value="Na_H_Exchanger"/>
    <property type="match status" value="1"/>
</dbReference>
<evidence type="ECO:0000256" key="5">
    <source>
        <dbReference type="ARBA" id="ARBA00022989"/>
    </source>
</evidence>
<gene>
    <name evidence="10" type="ORF">B0H63DRAFT_98422</name>
</gene>
<protein>
    <submittedName>
        <fullName evidence="10">Cation/H+ exchanger</fullName>
    </submittedName>
</protein>
<dbReference type="AlphaFoldDB" id="A0AAE0NXE4"/>
<dbReference type="Proteomes" id="UP001285441">
    <property type="component" value="Unassembled WGS sequence"/>
</dbReference>
<evidence type="ECO:0000256" key="2">
    <source>
        <dbReference type="ARBA" id="ARBA00022448"/>
    </source>
</evidence>
<feature type="transmembrane region" description="Helical" evidence="8">
    <location>
        <begin position="432"/>
        <end position="455"/>
    </location>
</feature>
<feature type="transmembrane region" description="Helical" evidence="8">
    <location>
        <begin position="99"/>
        <end position="121"/>
    </location>
</feature>
<feature type="transmembrane region" description="Helical" evidence="8">
    <location>
        <begin position="397"/>
        <end position="420"/>
    </location>
</feature>
<evidence type="ECO:0000256" key="8">
    <source>
        <dbReference type="SAM" id="Phobius"/>
    </source>
</evidence>
<dbReference type="GO" id="GO:1902600">
    <property type="term" value="P:proton transmembrane transport"/>
    <property type="evidence" value="ECO:0007669"/>
    <property type="project" value="InterPro"/>
</dbReference>
<feature type="transmembrane region" description="Helical" evidence="8">
    <location>
        <begin position="166"/>
        <end position="188"/>
    </location>
</feature>
<evidence type="ECO:0000256" key="1">
    <source>
        <dbReference type="ARBA" id="ARBA00004141"/>
    </source>
</evidence>
<feature type="transmembrane region" description="Helical" evidence="8">
    <location>
        <begin position="70"/>
        <end position="92"/>
    </location>
</feature>
<reference evidence="10" key="2">
    <citation type="submission" date="2023-06" db="EMBL/GenBank/DDBJ databases">
        <authorList>
            <consortium name="Lawrence Berkeley National Laboratory"/>
            <person name="Haridas S."/>
            <person name="Hensen N."/>
            <person name="Bonometti L."/>
            <person name="Westerberg I."/>
            <person name="Brannstrom I.O."/>
            <person name="Guillou S."/>
            <person name="Cros-Aarteil S."/>
            <person name="Calhoun S."/>
            <person name="Kuo A."/>
            <person name="Mondo S."/>
            <person name="Pangilinan J."/>
            <person name="Riley R."/>
            <person name="LaButti K."/>
            <person name="Andreopoulos B."/>
            <person name="Lipzen A."/>
            <person name="Chen C."/>
            <person name="Yanf M."/>
            <person name="Daum C."/>
            <person name="Ng V."/>
            <person name="Clum A."/>
            <person name="Steindorff A."/>
            <person name="Ohm R."/>
            <person name="Martin F."/>
            <person name="Silar P."/>
            <person name="Natvig D."/>
            <person name="Lalanne C."/>
            <person name="Gautier V."/>
            <person name="Ament-velasquez S.L."/>
            <person name="Kruys A."/>
            <person name="Hutchinson M.I."/>
            <person name="Powell A.J."/>
            <person name="Barry K."/>
            <person name="Miller A.N."/>
            <person name="Grigoriev I.V."/>
            <person name="Debuchy R."/>
            <person name="Gladieux P."/>
            <person name="Thoren M.H."/>
            <person name="Johannesson H."/>
        </authorList>
    </citation>
    <scope>NUCLEOTIDE SEQUENCE</scope>
    <source>
        <strain evidence="10">CBS 232.78</strain>
    </source>
</reference>
<keyword evidence="2" id="KW-0813">Transport</keyword>
<organism evidence="10 11">
    <name type="scientific">Podospora didyma</name>
    <dbReference type="NCBI Taxonomy" id="330526"/>
    <lineage>
        <taxon>Eukaryota</taxon>
        <taxon>Fungi</taxon>
        <taxon>Dikarya</taxon>
        <taxon>Ascomycota</taxon>
        <taxon>Pezizomycotina</taxon>
        <taxon>Sordariomycetes</taxon>
        <taxon>Sordariomycetidae</taxon>
        <taxon>Sordariales</taxon>
        <taxon>Podosporaceae</taxon>
        <taxon>Podospora</taxon>
    </lineage>
</organism>
<evidence type="ECO:0000259" key="9">
    <source>
        <dbReference type="Pfam" id="PF00999"/>
    </source>
</evidence>
<feature type="domain" description="Cation/H+ exchanger transmembrane" evidence="9">
    <location>
        <begin position="30"/>
        <end position="456"/>
    </location>
</feature>
<dbReference type="PANTHER" id="PTHR43562:SF2">
    <property type="entry name" value="SODIUM-HYDROGEN ANTIPORTER"/>
    <property type="match status" value="1"/>
</dbReference>
<proteinExistence type="predicted"/>
<feature type="transmembrane region" description="Helical" evidence="8">
    <location>
        <begin position="43"/>
        <end position="64"/>
    </location>
</feature>
<keyword evidence="5 8" id="KW-1133">Transmembrane helix</keyword>
<evidence type="ECO:0000256" key="6">
    <source>
        <dbReference type="ARBA" id="ARBA00023065"/>
    </source>
</evidence>
<keyword evidence="7 8" id="KW-0472">Membrane</keyword>
<dbReference type="PANTHER" id="PTHR43562">
    <property type="entry name" value="NAPA-TYPE SODIUM/HYDROGEN ANTIPORTER"/>
    <property type="match status" value="1"/>
</dbReference>
<sequence>MPAEESGAFLAYHEPGIISILTLLSFFFFLAVAEWLSHKIFRAGLIGQIIVGLIYGVPIGNILVPEWQDTFLALGYIGLILIVFEGGLTIRLDLLRQNFLLSVVAALLGVLTPIALSFALLYRGFGYGAIETFIIGTALCSTSLGTTFIVISSASKMVDFSQTRIGTVLVSAAILDDVCGLVLVSVIHQLRGIADGNGGDLDWIIGRPILASGLLGLLTPLAAKFVLGPLFRRFAEARFAQFKYVSNIVLMVLVLSAFLAVASYAGASVLLGAFLAGTLLSSLPSKHAEGPFVVLDREHGETALGKSPTFIHTFEKYISDAQRYVFQPLFFASIGFAIPFRELWTGEAIWKGLVFTILMVCGKLVVGLCVPAWELITSMRRSQRPEKGGRSTAASSWAPATLLGTAMVARGEIGLLIIQIGLNETPYLSRKAFVIGVWAIVLNTIIGPVSVGVLLKRMGNRIAQDESWGVQAKRDVSDAELTVMDRALNGLSDDLPHNPS</sequence>
<feature type="transmembrane region" description="Helical" evidence="8">
    <location>
        <begin position="16"/>
        <end position="36"/>
    </location>
</feature>
<keyword evidence="11" id="KW-1185">Reference proteome</keyword>
<feature type="transmembrane region" description="Helical" evidence="8">
    <location>
        <begin position="248"/>
        <end position="276"/>
    </location>
</feature>
<name>A0AAE0NXE4_9PEZI</name>
<feature type="transmembrane region" description="Helical" evidence="8">
    <location>
        <begin position="353"/>
        <end position="376"/>
    </location>
</feature>
<dbReference type="InterPro" id="IPR006153">
    <property type="entry name" value="Cation/H_exchanger_TM"/>
</dbReference>
<evidence type="ECO:0000256" key="7">
    <source>
        <dbReference type="ARBA" id="ARBA00023136"/>
    </source>
</evidence>
<dbReference type="Gene3D" id="1.20.1530.20">
    <property type="match status" value="1"/>
</dbReference>
<accession>A0AAE0NXE4</accession>
<dbReference type="EMBL" id="JAULSW010000002">
    <property type="protein sequence ID" value="KAK3389401.1"/>
    <property type="molecule type" value="Genomic_DNA"/>
</dbReference>
<reference evidence="10" key="1">
    <citation type="journal article" date="2023" name="Mol. Phylogenet. Evol.">
        <title>Genome-scale phylogeny and comparative genomics of the fungal order Sordariales.</title>
        <authorList>
            <person name="Hensen N."/>
            <person name="Bonometti L."/>
            <person name="Westerberg I."/>
            <person name="Brannstrom I.O."/>
            <person name="Guillou S."/>
            <person name="Cros-Aarteil S."/>
            <person name="Calhoun S."/>
            <person name="Haridas S."/>
            <person name="Kuo A."/>
            <person name="Mondo S."/>
            <person name="Pangilinan J."/>
            <person name="Riley R."/>
            <person name="LaButti K."/>
            <person name="Andreopoulos B."/>
            <person name="Lipzen A."/>
            <person name="Chen C."/>
            <person name="Yan M."/>
            <person name="Daum C."/>
            <person name="Ng V."/>
            <person name="Clum A."/>
            <person name="Steindorff A."/>
            <person name="Ohm R.A."/>
            <person name="Martin F."/>
            <person name="Silar P."/>
            <person name="Natvig D.O."/>
            <person name="Lalanne C."/>
            <person name="Gautier V."/>
            <person name="Ament-Velasquez S.L."/>
            <person name="Kruys A."/>
            <person name="Hutchinson M.I."/>
            <person name="Powell A.J."/>
            <person name="Barry K."/>
            <person name="Miller A.N."/>
            <person name="Grigoriev I.V."/>
            <person name="Debuchy R."/>
            <person name="Gladieux P."/>
            <person name="Hiltunen Thoren M."/>
            <person name="Johannesson H."/>
        </authorList>
    </citation>
    <scope>NUCLEOTIDE SEQUENCE</scope>
    <source>
        <strain evidence="10">CBS 232.78</strain>
    </source>
</reference>
<feature type="transmembrane region" description="Helical" evidence="8">
    <location>
        <begin position="133"/>
        <end position="154"/>
    </location>
</feature>
<evidence type="ECO:0000256" key="3">
    <source>
        <dbReference type="ARBA" id="ARBA00022449"/>
    </source>
</evidence>
<comment type="caution">
    <text evidence="10">The sequence shown here is derived from an EMBL/GenBank/DDBJ whole genome shotgun (WGS) entry which is preliminary data.</text>
</comment>
<dbReference type="GO" id="GO:0016020">
    <property type="term" value="C:membrane"/>
    <property type="evidence" value="ECO:0007669"/>
    <property type="project" value="UniProtKB-SubCell"/>
</dbReference>
<keyword evidence="6" id="KW-0406">Ion transport</keyword>
<evidence type="ECO:0000256" key="4">
    <source>
        <dbReference type="ARBA" id="ARBA00022692"/>
    </source>
</evidence>
<dbReference type="InterPro" id="IPR038770">
    <property type="entry name" value="Na+/solute_symporter_sf"/>
</dbReference>
<dbReference type="GO" id="GO:0015297">
    <property type="term" value="F:antiporter activity"/>
    <property type="evidence" value="ECO:0007669"/>
    <property type="project" value="UniProtKB-KW"/>
</dbReference>
<evidence type="ECO:0000313" key="11">
    <source>
        <dbReference type="Proteomes" id="UP001285441"/>
    </source>
</evidence>
<keyword evidence="4 8" id="KW-0812">Transmembrane</keyword>
<keyword evidence="3" id="KW-0050">Antiport</keyword>